<gene>
    <name evidence="1" type="ORF">GCM10010347_23030</name>
</gene>
<proteinExistence type="predicted"/>
<organism evidence="1 2">
    <name type="scientific">Streptomyces cirratus</name>
    <dbReference type="NCBI Taxonomy" id="68187"/>
    <lineage>
        <taxon>Bacteria</taxon>
        <taxon>Bacillati</taxon>
        <taxon>Actinomycetota</taxon>
        <taxon>Actinomycetes</taxon>
        <taxon>Kitasatosporales</taxon>
        <taxon>Streptomycetaceae</taxon>
        <taxon>Streptomyces</taxon>
    </lineage>
</organism>
<evidence type="ECO:0000313" key="1">
    <source>
        <dbReference type="EMBL" id="GHB52514.1"/>
    </source>
</evidence>
<comment type="caution">
    <text evidence="1">The sequence shown here is derived from an EMBL/GenBank/DDBJ whole genome shotgun (WGS) entry which is preliminary data.</text>
</comment>
<keyword evidence="2" id="KW-1185">Reference proteome</keyword>
<protein>
    <submittedName>
        <fullName evidence="1">Uncharacterized protein</fullName>
    </submittedName>
</protein>
<reference evidence="2" key="1">
    <citation type="journal article" date="2019" name="Int. J. Syst. Evol. Microbiol.">
        <title>The Global Catalogue of Microorganisms (GCM) 10K type strain sequencing project: providing services to taxonomists for standard genome sequencing and annotation.</title>
        <authorList>
            <consortium name="The Broad Institute Genomics Platform"/>
            <consortium name="The Broad Institute Genome Sequencing Center for Infectious Disease"/>
            <person name="Wu L."/>
            <person name="Ma J."/>
        </authorList>
    </citation>
    <scope>NUCLEOTIDE SEQUENCE [LARGE SCALE GENOMIC DNA]</scope>
    <source>
        <strain evidence="2">JCM 4738</strain>
    </source>
</reference>
<dbReference type="RefSeq" id="WP_190183952.1">
    <property type="nucleotide sequence ID" value="NZ_BMVP01000003.1"/>
</dbReference>
<evidence type="ECO:0000313" key="2">
    <source>
        <dbReference type="Proteomes" id="UP000642673"/>
    </source>
</evidence>
<sequence length="69" mass="7348">MESTVPVPSPLLDEARTALRDVSDPAARALVLAVLAAARELQDVAHSAERLDARLESLNQYLGAIANKP</sequence>
<accession>A0ABQ3EXB2</accession>
<dbReference type="Proteomes" id="UP000642673">
    <property type="component" value="Unassembled WGS sequence"/>
</dbReference>
<dbReference type="EMBL" id="BMVP01000003">
    <property type="protein sequence ID" value="GHB52514.1"/>
    <property type="molecule type" value="Genomic_DNA"/>
</dbReference>
<name>A0ABQ3EXB2_9ACTN</name>